<dbReference type="Proteomes" id="UP000315677">
    <property type="component" value="Unassembled WGS sequence"/>
</dbReference>
<sequence>MPRKHLVFFTAADPRTDPGPTWSAYHFAEVAARAGLDAEVRLAGDAVRVAQPDGIADDDRGKELRAKVEAAAGGPFLVSL</sequence>
<organism evidence="1 2">
    <name type="scientific">Pseudonocardia kunmingensis</name>
    <dbReference type="NCBI Taxonomy" id="630975"/>
    <lineage>
        <taxon>Bacteria</taxon>
        <taxon>Bacillati</taxon>
        <taxon>Actinomycetota</taxon>
        <taxon>Actinomycetes</taxon>
        <taxon>Pseudonocardiales</taxon>
        <taxon>Pseudonocardiaceae</taxon>
        <taxon>Pseudonocardia</taxon>
    </lineage>
</organism>
<comment type="caution">
    <text evidence="1">The sequence shown here is derived from an EMBL/GenBank/DDBJ whole genome shotgun (WGS) entry which is preliminary data.</text>
</comment>
<dbReference type="AlphaFoldDB" id="A0A543DP87"/>
<keyword evidence="2" id="KW-1185">Reference proteome</keyword>
<evidence type="ECO:0008006" key="3">
    <source>
        <dbReference type="Google" id="ProtNLM"/>
    </source>
</evidence>
<accession>A0A543DP87</accession>
<evidence type="ECO:0000313" key="1">
    <source>
        <dbReference type="EMBL" id="TQM11115.1"/>
    </source>
</evidence>
<reference evidence="1 2" key="1">
    <citation type="submission" date="2019-06" db="EMBL/GenBank/DDBJ databases">
        <title>Sequencing the genomes of 1000 actinobacteria strains.</title>
        <authorList>
            <person name="Klenk H.-P."/>
        </authorList>
    </citation>
    <scope>NUCLEOTIDE SEQUENCE [LARGE SCALE GENOMIC DNA]</scope>
    <source>
        <strain evidence="1 2">DSM 45301</strain>
    </source>
</reference>
<protein>
    <recommendedName>
        <fullName evidence="3">DsrE/DsrF/DsrH-like protein</fullName>
    </recommendedName>
</protein>
<evidence type="ECO:0000313" key="2">
    <source>
        <dbReference type="Proteomes" id="UP000315677"/>
    </source>
</evidence>
<proteinExistence type="predicted"/>
<gene>
    <name evidence="1" type="ORF">FB558_3661</name>
</gene>
<dbReference type="RefSeq" id="WP_142054991.1">
    <property type="nucleotide sequence ID" value="NZ_VFPA01000002.1"/>
</dbReference>
<name>A0A543DP87_9PSEU</name>
<dbReference type="EMBL" id="VFPA01000002">
    <property type="protein sequence ID" value="TQM11115.1"/>
    <property type="molecule type" value="Genomic_DNA"/>
</dbReference>